<evidence type="ECO:0000256" key="5">
    <source>
        <dbReference type="ARBA" id="ARBA00023284"/>
    </source>
</evidence>
<dbReference type="Proteomes" id="UP000238362">
    <property type="component" value="Unassembled WGS sequence"/>
</dbReference>
<organism evidence="10 11">
    <name type="scientific">Prauserella shujinwangii</name>
    <dbReference type="NCBI Taxonomy" id="1453103"/>
    <lineage>
        <taxon>Bacteria</taxon>
        <taxon>Bacillati</taxon>
        <taxon>Actinomycetota</taxon>
        <taxon>Actinomycetes</taxon>
        <taxon>Pseudonocardiales</taxon>
        <taxon>Pseudonocardiaceae</taxon>
        <taxon>Prauserella</taxon>
    </lineage>
</organism>
<dbReference type="InterPro" id="IPR013766">
    <property type="entry name" value="Thioredoxin_domain"/>
</dbReference>
<name>A0A2T0LLG8_9PSEU</name>
<evidence type="ECO:0000256" key="4">
    <source>
        <dbReference type="ARBA" id="ARBA00023157"/>
    </source>
</evidence>
<dbReference type="AlphaFoldDB" id="A0A2T0LLG8"/>
<evidence type="ECO:0000256" key="1">
    <source>
        <dbReference type="ARBA" id="ARBA00008987"/>
    </source>
</evidence>
<proteinExistence type="inferred from homology"/>
<dbReference type="PANTHER" id="PTHR45663">
    <property type="entry name" value="GEO12009P1"/>
    <property type="match status" value="1"/>
</dbReference>
<evidence type="ECO:0000256" key="6">
    <source>
        <dbReference type="PIRNR" id="PIRNR000077"/>
    </source>
</evidence>
<dbReference type="PANTHER" id="PTHR45663:SF40">
    <property type="entry name" value="THIOREDOXIN 2"/>
    <property type="match status" value="1"/>
</dbReference>
<evidence type="ECO:0000256" key="8">
    <source>
        <dbReference type="PIRSR" id="PIRSR000077-4"/>
    </source>
</evidence>
<dbReference type="GO" id="GO:0015035">
    <property type="term" value="F:protein-disulfide reductase activity"/>
    <property type="evidence" value="ECO:0007669"/>
    <property type="project" value="InterPro"/>
</dbReference>
<gene>
    <name evidence="10" type="ORF">B0I33_11345</name>
</gene>
<evidence type="ECO:0000256" key="3">
    <source>
        <dbReference type="ARBA" id="ARBA00022982"/>
    </source>
</evidence>
<dbReference type="Gene3D" id="3.40.30.10">
    <property type="entry name" value="Glutaredoxin"/>
    <property type="match status" value="1"/>
</dbReference>
<evidence type="ECO:0000313" key="11">
    <source>
        <dbReference type="Proteomes" id="UP000238362"/>
    </source>
</evidence>
<dbReference type="PRINTS" id="PR00421">
    <property type="entry name" value="THIOREDOXIN"/>
</dbReference>
<dbReference type="OrthoDB" id="9790390at2"/>
<feature type="active site" description="Nucleophile" evidence="7">
    <location>
        <position position="33"/>
    </location>
</feature>
<keyword evidence="4 8" id="KW-1015">Disulfide bond</keyword>
<dbReference type="GO" id="GO:0005829">
    <property type="term" value="C:cytosol"/>
    <property type="evidence" value="ECO:0007669"/>
    <property type="project" value="TreeGrafter"/>
</dbReference>
<keyword evidence="3" id="KW-0249">Electron transport</keyword>
<feature type="domain" description="Thioredoxin" evidence="9">
    <location>
        <begin position="1"/>
        <end position="105"/>
    </location>
</feature>
<feature type="disulfide bond" description="Redox-active" evidence="8">
    <location>
        <begin position="30"/>
        <end position="33"/>
    </location>
</feature>
<comment type="caution">
    <text evidence="10">The sequence shown here is derived from an EMBL/GenBank/DDBJ whole genome shotgun (WGS) entry which is preliminary data.</text>
</comment>
<feature type="site" description="Deprotonates C-terminal active site Cys" evidence="7">
    <location>
        <position position="24"/>
    </location>
</feature>
<dbReference type="RefSeq" id="WP_106181817.1">
    <property type="nucleotide sequence ID" value="NZ_PVNH01000013.1"/>
</dbReference>
<dbReference type="InterPro" id="IPR036249">
    <property type="entry name" value="Thioredoxin-like_sf"/>
</dbReference>
<keyword evidence="5 8" id="KW-0676">Redox-active center</keyword>
<dbReference type="PROSITE" id="PS51352">
    <property type="entry name" value="THIOREDOXIN_2"/>
    <property type="match status" value="1"/>
</dbReference>
<evidence type="ECO:0000256" key="7">
    <source>
        <dbReference type="PIRSR" id="PIRSR000077-1"/>
    </source>
</evidence>
<evidence type="ECO:0000313" key="10">
    <source>
        <dbReference type="EMBL" id="PRX43882.1"/>
    </source>
</evidence>
<sequence length="122" mass="13746">MSTVELTTDNFDQIVADNEFVLIDFWADWCGPCRQFAPTYERVSENHSDVVFSKVDTEAQPQLAAAFDIKSIPTVAVIRDRVLLYAEPGALPEDALEDLIRQVRELDMNEVKAAAEQQEQGE</sequence>
<dbReference type="PIRSF" id="PIRSF000077">
    <property type="entry name" value="Thioredoxin"/>
    <property type="match status" value="1"/>
</dbReference>
<accession>A0A2T0LLG8</accession>
<dbReference type="CDD" id="cd02947">
    <property type="entry name" value="TRX_family"/>
    <property type="match status" value="1"/>
</dbReference>
<dbReference type="EMBL" id="PVNH01000013">
    <property type="protein sequence ID" value="PRX43882.1"/>
    <property type="molecule type" value="Genomic_DNA"/>
</dbReference>
<dbReference type="PROSITE" id="PS00194">
    <property type="entry name" value="THIOREDOXIN_1"/>
    <property type="match status" value="1"/>
</dbReference>
<feature type="site" description="Contributes to redox potential value" evidence="7">
    <location>
        <position position="32"/>
    </location>
</feature>
<evidence type="ECO:0000259" key="9">
    <source>
        <dbReference type="PROSITE" id="PS51352"/>
    </source>
</evidence>
<evidence type="ECO:0000256" key="2">
    <source>
        <dbReference type="ARBA" id="ARBA00022448"/>
    </source>
</evidence>
<keyword evidence="11" id="KW-1185">Reference proteome</keyword>
<comment type="similarity">
    <text evidence="1 6">Belongs to the thioredoxin family.</text>
</comment>
<feature type="site" description="Contributes to redox potential value" evidence="7">
    <location>
        <position position="31"/>
    </location>
</feature>
<dbReference type="Pfam" id="PF00085">
    <property type="entry name" value="Thioredoxin"/>
    <property type="match status" value="1"/>
</dbReference>
<keyword evidence="2" id="KW-0813">Transport</keyword>
<protein>
    <recommendedName>
        <fullName evidence="6">Thioredoxin</fullName>
    </recommendedName>
</protein>
<dbReference type="InterPro" id="IPR017937">
    <property type="entry name" value="Thioredoxin_CS"/>
</dbReference>
<dbReference type="InterPro" id="IPR005746">
    <property type="entry name" value="Thioredoxin"/>
</dbReference>
<feature type="active site" description="Nucleophile" evidence="7">
    <location>
        <position position="30"/>
    </location>
</feature>
<dbReference type="SUPFAM" id="SSF52833">
    <property type="entry name" value="Thioredoxin-like"/>
    <property type="match status" value="1"/>
</dbReference>
<reference evidence="10 11" key="1">
    <citation type="submission" date="2018-03" db="EMBL/GenBank/DDBJ databases">
        <title>Genomic Encyclopedia of Type Strains, Phase III (KMG-III): the genomes of soil and plant-associated and newly described type strains.</title>
        <authorList>
            <person name="Whitman W."/>
        </authorList>
    </citation>
    <scope>NUCLEOTIDE SEQUENCE [LARGE SCALE GENOMIC DNA]</scope>
    <source>
        <strain evidence="10 11">CGMCC 4.7125</strain>
    </source>
</reference>
<dbReference type="FunFam" id="3.40.30.10:FF:000155">
    <property type="entry name" value="Thioredoxin"/>
    <property type="match status" value="1"/>
</dbReference>